<feature type="region of interest" description="Disordered" evidence="1">
    <location>
        <begin position="1"/>
        <end position="50"/>
    </location>
</feature>
<evidence type="ECO:0000313" key="2">
    <source>
        <dbReference type="EMBL" id="KKN39052.1"/>
    </source>
</evidence>
<dbReference type="AlphaFoldDB" id="A0A0F9QPV5"/>
<dbReference type="EMBL" id="LAZR01001786">
    <property type="protein sequence ID" value="KKN39052.1"/>
    <property type="molecule type" value="Genomic_DNA"/>
</dbReference>
<feature type="compositionally biased region" description="Basic and acidic residues" evidence="1">
    <location>
        <begin position="30"/>
        <end position="50"/>
    </location>
</feature>
<sequence>MAVTEGQNAADGAQPGGAEAVASGESELDTLLKEYETDRTPETKPERGDVRQVVKALQPVVEYARNSMAKDQADAVQGDLDTAFKFVTETDGLKTLEPDDVRGFLEAYGANHPDFAKAFENRSKNPEAWTEALGKGRDWMTERFAKFSSSTDRGDIEAAQAAVTGTTDQVPDSKDGPSSADMFAMSDTKWESYMESELDKAG</sequence>
<gene>
    <name evidence="2" type="ORF">LCGC14_0747420</name>
</gene>
<name>A0A0F9QPV5_9ZZZZ</name>
<protein>
    <submittedName>
        <fullName evidence="2">Uncharacterized protein</fullName>
    </submittedName>
</protein>
<proteinExistence type="predicted"/>
<evidence type="ECO:0000256" key="1">
    <source>
        <dbReference type="SAM" id="MobiDB-lite"/>
    </source>
</evidence>
<comment type="caution">
    <text evidence="2">The sequence shown here is derived from an EMBL/GenBank/DDBJ whole genome shotgun (WGS) entry which is preliminary data.</text>
</comment>
<feature type="region of interest" description="Disordered" evidence="1">
    <location>
        <begin position="161"/>
        <end position="182"/>
    </location>
</feature>
<organism evidence="2">
    <name type="scientific">marine sediment metagenome</name>
    <dbReference type="NCBI Taxonomy" id="412755"/>
    <lineage>
        <taxon>unclassified sequences</taxon>
        <taxon>metagenomes</taxon>
        <taxon>ecological metagenomes</taxon>
    </lineage>
</organism>
<reference evidence="2" key="1">
    <citation type="journal article" date="2015" name="Nature">
        <title>Complex archaea that bridge the gap between prokaryotes and eukaryotes.</title>
        <authorList>
            <person name="Spang A."/>
            <person name="Saw J.H."/>
            <person name="Jorgensen S.L."/>
            <person name="Zaremba-Niedzwiedzka K."/>
            <person name="Martijn J."/>
            <person name="Lind A.E."/>
            <person name="van Eijk R."/>
            <person name="Schleper C."/>
            <person name="Guy L."/>
            <person name="Ettema T.J."/>
        </authorList>
    </citation>
    <scope>NUCLEOTIDE SEQUENCE</scope>
</reference>
<accession>A0A0F9QPV5</accession>